<reference evidence="2 3" key="1">
    <citation type="journal article" date="2004" name="Environ. Microbiol.">
        <title>Phylogeny-function analysis of (meta)genomic libraries: screening for expression of ribosomal RNA genes by large-insert library fluorescent in situ hybridization (LIL-FISH).</title>
        <authorList>
            <person name="Leveau J.H."/>
            <person name="Gerards S."/>
            <person name="de Boer W."/>
            <person name="van Veen J.A."/>
        </authorList>
    </citation>
    <scope>NUCLEOTIDE SEQUENCE [LARGE SCALE GENOMIC DNA]</scope>
    <source>
        <strain evidence="2 3">Ter331</strain>
    </source>
</reference>
<dbReference type="AlphaFoldDB" id="G0AAK7"/>
<reference evidence="2 3" key="5">
    <citation type="journal article" date="2011" name="ISME J.">
        <title>Dual transcriptional profiling of a bacterial/fungal confrontation: Collimonas fungivorans versus Aspergillus niger.</title>
        <authorList>
            <person name="Mela F."/>
            <person name="Fritsche K."/>
            <person name="de Boer W."/>
            <person name="van Veen J.A."/>
            <person name="de Graaff L.H."/>
            <person name="van den Berg M."/>
            <person name="Leveau J.H."/>
        </authorList>
    </citation>
    <scope>NUCLEOTIDE SEQUENCE [LARGE SCALE GENOMIC DNA]</scope>
    <source>
        <strain evidence="2 3">Ter331</strain>
    </source>
</reference>
<dbReference type="Pfam" id="PF07883">
    <property type="entry name" value="Cupin_2"/>
    <property type="match status" value="1"/>
</dbReference>
<sequence length="139" mass="15270">MGAITECNNTAQPNYQETIMPAVHGNLLTELPADGSTEVFELLHERAGLKIERIVSSGQASPPGFWYDNPQEEWVLLLSGSAGLTLEGQAGEHVMQPGAWLHIPPHCRHRIEWTDAAQPTIWLAIHHDDAQALAPKLPL</sequence>
<reference evidence="2 3" key="4">
    <citation type="journal article" date="2010" name="Environ. Microbiol.">
        <title>The bacterial genus Collimonas: mycophagy, weathering and other adaptive solutions to life in oligotrophic soil environments.</title>
        <authorList>
            <person name="Leveau J.H."/>
            <person name="Uroz S."/>
            <person name="de Boer W."/>
        </authorList>
    </citation>
    <scope>NUCLEOTIDE SEQUENCE [LARGE SCALE GENOMIC DNA]</scope>
    <source>
        <strain evidence="2 3">Ter331</strain>
    </source>
</reference>
<dbReference type="SUPFAM" id="SSF51182">
    <property type="entry name" value="RmlC-like cupins"/>
    <property type="match status" value="1"/>
</dbReference>
<gene>
    <name evidence="2" type="ordered locus">CFU_3477</name>
</gene>
<dbReference type="CDD" id="cd06981">
    <property type="entry name" value="cupin_reut_a1446"/>
    <property type="match status" value="1"/>
</dbReference>
<dbReference type="InterPro" id="IPR014710">
    <property type="entry name" value="RmlC-like_jellyroll"/>
</dbReference>
<feature type="domain" description="Cupin type-2" evidence="1">
    <location>
        <begin position="66"/>
        <end position="125"/>
    </location>
</feature>
<dbReference type="InterPro" id="IPR011051">
    <property type="entry name" value="RmlC_Cupin_sf"/>
</dbReference>
<organism evidence="2 3">
    <name type="scientific">Collimonas fungivorans (strain Ter331)</name>
    <dbReference type="NCBI Taxonomy" id="1005048"/>
    <lineage>
        <taxon>Bacteria</taxon>
        <taxon>Pseudomonadati</taxon>
        <taxon>Pseudomonadota</taxon>
        <taxon>Betaproteobacteria</taxon>
        <taxon>Burkholderiales</taxon>
        <taxon>Oxalobacteraceae</taxon>
        <taxon>Collimonas</taxon>
    </lineage>
</organism>
<evidence type="ECO:0000259" key="1">
    <source>
        <dbReference type="Pfam" id="PF07883"/>
    </source>
</evidence>
<protein>
    <recommendedName>
        <fullName evidence="1">Cupin type-2 domain-containing protein</fullName>
    </recommendedName>
</protein>
<dbReference type="EMBL" id="CP002745">
    <property type="protein sequence ID" value="AEK63301.1"/>
    <property type="molecule type" value="Genomic_DNA"/>
</dbReference>
<dbReference type="InterPro" id="IPR013096">
    <property type="entry name" value="Cupin_2"/>
</dbReference>
<reference evidence="3" key="6">
    <citation type="submission" date="2011-05" db="EMBL/GenBank/DDBJ databases">
        <title>Complete sequence of Collimonas fungivorans Ter331.</title>
        <authorList>
            <person name="Leveau J.H."/>
        </authorList>
    </citation>
    <scope>NUCLEOTIDE SEQUENCE [LARGE SCALE GENOMIC DNA]</scope>
    <source>
        <strain evidence="3">Ter331</strain>
    </source>
</reference>
<evidence type="ECO:0000313" key="2">
    <source>
        <dbReference type="EMBL" id="AEK63301.1"/>
    </source>
</evidence>
<reference evidence="2 3" key="2">
    <citation type="journal article" date="2006" name="J. Microbiol. Methods">
        <title>Genomic flank-sequencing of plasposon insertion sites for rapid identification of functional genes.</title>
        <authorList>
            <person name="Leveau J.H."/>
            <person name="Gerards S."/>
            <person name="Fritsche K."/>
            <person name="Zondag G."/>
            <person name="van Veen J.A."/>
        </authorList>
    </citation>
    <scope>NUCLEOTIDE SEQUENCE [LARGE SCALE GENOMIC DNA]</scope>
    <source>
        <strain evidence="2 3">Ter331</strain>
    </source>
</reference>
<evidence type="ECO:0000313" key="3">
    <source>
        <dbReference type="Proteomes" id="UP000008392"/>
    </source>
</evidence>
<dbReference type="Gene3D" id="2.60.120.10">
    <property type="entry name" value="Jelly Rolls"/>
    <property type="match status" value="1"/>
</dbReference>
<reference evidence="2 3" key="3">
    <citation type="journal article" date="2008" name="FEMS Microbiol. Ecol.">
        <title>Identification and characterization of genes underlying chitinolysis in Collimonas fungivorans Ter331.</title>
        <authorList>
            <person name="Fritsche K."/>
            <person name="de Boer W."/>
            <person name="Gerards S."/>
            <person name="van den Berg M."/>
            <person name="van Veen J.A."/>
            <person name="Leveau J.H."/>
        </authorList>
    </citation>
    <scope>NUCLEOTIDE SEQUENCE [LARGE SCALE GENOMIC DNA]</scope>
    <source>
        <strain evidence="2 3">Ter331</strain>
    </source>
</reference>
<dbReference type="eggNOG" id="COG1917">
    <property type="taxonomic scope" value="Bacteria"/>
</dbReference>
<dbReference type="KEGG" id="cfu:CFU_3477"/>
<keyword evidence="3" id="KW-1185">Reference proteome</keyword>
<dbReference type="HOGENOM" id="CLU_147397_0_1_4"/>
<dbReference type="Proteomes" id="UP000008392">
    <property type="component" value="Chromosome"/>
</dbReference>
<accession>G0AAK7</accession>
<proteinExistence type="predicted"/>
<name>G0AAK7_COLFT</name>